<keyword evidence="8" id="KW-0560">Oxidoreductase</keyword>
<keyword evidence="10" id="KW-1185">Reference proteome</keyword>
<dbReference type="SUPFAM" id="SSF48264">
    <property type="entry name" value="Cytochrome P450"/>
    <property type="match status" value="1"/>
</dbReference>
<dbReference type="OrthoDB" id="1594324at2759"/>
<evidence type="ECO:0000256" key="6">
    <source>
        <dbReference type="ARBA" id="ARBA00023136"/>
    </source>
</evidence>
<dbReference type="EMBL" id="RXIC02000025">
    <property type="protein sequence ID" value="KAB1205284.1"/>
    <property type="molecule type" value="Genomic_DNA"/>
</dbReference>
<dbReference type="PRINTS" id="PR00385">
    <property type="entry name" value="P450"/>
</dbReference>
<dbReference type="InterPro" id="IPR051103">
    <property type="entry name" value="Plant_metabolite_P450s"/>
</dbReference>
<dbReference type="PRINTS" id="PR00463">
    <property type="entry name" value="EP450I"/>
</dbReference>
<comment type="cofactor">
    <cofactor evidence="1 7">
        <name>heme</name>
        <dbReference type="ChEBI" id="CHEBI:30413"/>
    </cofactor>
</comment>
<keyword evidence="3" id="KW-0812">Transmembrane</keyword>
<evidence type="ECO:0000313" key="10">
    <source>
        <dbReference type="Proteomes" id="UP000516437"/>
    </source>
</evidence>
<reference evidence="9 10" key="1">
    <citation type="journal article" date="2019" name="Plant Biotechnol. J.">
        <title>The red bayberry genome and genetic basis of sex determination.</title>
        <authorList>
            <person name="Jia H.M."/>
            <person name="Jia H.J."/>
            <person name="Cai Q.L."/>
            <person name="Wang Y."/>
            <person name="Zhao H.B."/>
            <person name="Yang W.F."/>
            <person name="Wang G.Y."/>
            <person name="Li Y.H."/>
            <person name="Zhan D.L."/>
            <person name="Shen Y.T."/>
            <person name="Niu Q.F."/>
            <person name="Chang L."/>
            <person name="Qiu J."/>
            <person name="Zhao L."/>
            <person name="Xie H.B."/>
            <person name="Fu W.Y."/>
            <person name="Jin J."/>
            <person name="Li X.W."/>
            <person name="Jiao Y."/>
            <person name="Zhou C.C."/>
            <person name="Tu T."/>
            <person name="Chai C.Y."/>
            <person name="Gao J.L."/>
            <person name="Fan L.J."/>
            <person name="van de Weg E."/>
            <person name="Wang J.Y."/>
            <person name="Gao Z.S."/>
        </authorList>
    </citation>
    <scope>NUCLEOTIDE SEQUENCE [LARGE SCALE GENOMIC DNA]</scope>
    <source>
        <tissue evidence="9">Leaves</tissue>
    </source>
</reference>
<dbReference type="InterPro" id="IPR002401">
    <property type="entry name" value="Cyt_P450_E_grp-I"/>
</dbReference>
<evidence type="ECO:0000256" key="3">
    <source>
        <dbReference type="ARBA" id="ARBA00022692"/>
    </source>
</evidence>
<evidence type="ECO:0000313" key="9">
    <source>
        <dbReference type="EMBL" id="KAB1205284.1"/>
    </source>
</evidence>
<keyword evidence="5" id="KW-1133">Transmembrane helix</keyword>
<keyword evidence="7 8" id="KW-0408">Iron</keyword>
<evidence type="ECO:0000256" key="1">
    <source>
        <dbReference type="ARBA" id="ARBA00001971"/>
    </source>
</evidence>
<dbReference type="GO" id="GO:0016709">
    <property type="term" value="F:oxidoreductase activity, acting on paired donors, with incorporation or reduction of molecular oxygen, NAD(P)H as one donor, and incorporation of one atom of oxygen"/>
    <property type="evidence" value="ECO:0007669"/>
    <property type="project" value="TreeGrafter"/>
</dbReference>
<dbReference type="InterPro" id="IPR036396">
    <property type="entry name" value="Cyt_P450_sf"/>
</dbReference>
<organism evidence="9 10">
    <name type="scientific">Morella rubra</name>
    <name type="common">Chinese bayberry</name>
    <dbReference type="NCBI Taxonomy" id="262757"/>
    <lineage>
        <taxon>Eukaryota</taxon>
        <taxon>Viridiplantae</taxon>
        <taxon>Streptophyta</taxon>
        <taxon>Embryophyta</taxon>
        <taxon>Tracheophyta</taxon>
        <taxon>Spermatophyta</taxon>
        <taxon>Magnoliopsida</taxon>
        <taxon>eudicotyledons</taxon>
        <taxon>Gunneridae</taxon>
        <taxon>Pentapetalae</taxon>
        <taxon>rosids</taxon>
        <taxon>fabids</taxon>
        <taxon>Fagales</taxon>
        <taxon>Myricaceae</taxon>
        <taxon>Morella</taxon>
    </lineage>
</organism>
<comment type="caution">
    <text evidence="9">The sequence shown here is derived from an EMBL/GenBank/DDBJ whole genome shotgun (WGS) entry which is preliminary data.</text>
</comment>
<dbReference type="GO" id="GO:0016020">
    <property type="term" value="C:membrane"/>
    <property type="evidence" value="ECO:0007669"/>
    <property type="project" value="UniProtKB-SubCell"/>
</dbReference>
<dbReference type="Gene3D" id="1.10.630.10">
    <property type="entry name" value="Cytochrome P450"/>
    <property type="match status" value="1"/>
</dbReference>
<keyword evidence="7 8" id="KW-0349">Heme</keyword>
<dbReference type="PROSITE" id="PS00086">
    <property type="entry name" value="CYTOCHROME_P450"/>
    <property type="match status" value="1"/>
</dbReference>
<evidence type="ECO:0000256" key="2">
    <source>
        <dbReference type="ARBA" id="ARBA00004167"/>
    </source>
</evidence>
<evidence type="ECO:0000256" key="4">
    <source>
        <dbReference type="ARBA" id="ARBA00022723"/>
    </source>
</evidence>
<dbReference type="GO" id="GO:0005506">
    <property type="term" value="F:iron ion binding"/>
    <property type="evidence" value="ECO:0007669"/>
    <property type="project" value="InterPro"/>
</dbReference>
<dbReference type="GO" id="GO:0020037">
    <property type="term" value="F:heme binding"/>
    <property type="evidence" value="ECO:0007669"/>
    <property type="project" value="InterPro"/>
</dbReference>
<proteinExistence type="inferred from homology"/>
<dbReference type="CDD" id="cd11075">
    <property type="entry name" value="CYP77_89"/>
    <property type="match status" value="1"/>
</dbReference>
<accession>A0A6A1UXV5</accession>
<evidence type="ECO:0000256" key="7">
    <source>
        <dbReference type="PIRSR" id="PIRSR602401-1"/>
    </source>
</evidence>
<keyword evidence="6" id="KW-0472">Membrane</keyword>
<dbReference type="AlphaFoldDB" id="A0A6A1UXV5"/>
<evidence type="ECO:0000256" key="5">
    <source>
        <dbReference type="ARBA" id="ARBA00022989"/>
    </source>
</evidence>
<dbReference type="Pfam" id="PF00067">
    <property type="entry name" value="p450"/>
    <property type="match status" value="1"/>
</dbReference>
<keyword evidence="8" id="KW-0503">Monooxygenase</keyword>
<protein>
    <submittedName>
        <fullName evidence="9">Cytochrome P450 89A9</fullName>
    </submittedName>
</protein>
<comment type="subcellular location">
    <subcellularLocation>
        <location evidence="2">Membrane</location>
        <topology evidence="2">Single-pass membrane protein</topology>
    </subcellularLocation>
</comment>
<evidence type="ECO:0000256" key="8">
    <source>
        <dbReference type="RuleBase" id="RU000461"/>
    </source>
</evidence>
<dbReference type="InterPro" id="IPR001128">
    <property type="entry name" value="Cyt_P450"/>
</dbReference>
<dbReference type="InterPro" id="IPR017972">
    <property type="entry name" value="Cyt_P450_CS"/>
</dbReference>
<feature type="binding site" description="axial binding residue" evidence="7">
    <location>
        <position position="454"/>
    </location>
    <ligand>
        <name>heme</name>
        <dbReference type="ChEBI" id="CHEBI:30413"/>
    </ligand>
    <ligandPart>
        <name>Fe</name>
        <dbReference type="ChEBI" id="CHEBI:18248"/>
    </ligandPart>
</feature>
<keyword evidence="4 7" id="KW-0479">Metal-binding</keyword>
<dbReference type="PANTHER" id="PTHR24298:SF800">
    <property type="entry name" value="CYTOCHROME P450 89A2-RELATED"/>
    <property type="match status" value="1"/>
</dbReference>
<sequence>MEAWFIILVSLCAYFSLKSLLSLLFPSYTSKKNESKIKLPPGPRPLPFIGNLLLVPKSVVDFRSVLLNLSHKYGPIITLYFGSKPVIFITSYSVAHQALVRNSENFANRPPIVAVSSVLSNKHKDIGGSPYGPTWRTLRRNFISEVVHPTRVRSYTPERKRASEIMIEAFSQSSKKKEPVVVLDHIRHAVYYLFILMSFGELSDSTLRAVEDVQHKLLVNYKHYSVFGTWPRLGKFLYRNRWKSYMNLLRSQYDLLFPLIRARKKLKQEKGEELDMVAYIDTLFDLQIPGEEGPLDESDILSVCGELVNAGADTTITTLQWIMAYIVKHPHVQAKLFSEIREIVGKDAEEVKEEDLNKAKYLKAVVMECLRIHPLSTSLGPHTVMEDVELCGYTIPKGTIVNIVTSLIGRDPNVWKDPMEFRPERLYTSDEIGEELSEVTAYKMMPFGAGRRICAGNKFGLFLLEYFVANLVWRFEWKAVDGEDVDLSEMEQFLVVMKNPVRAHVSPRIK</sequence>
<dbReference type="Proteomes" id="UP000516437">
    <property type="component" value="Chromosome 7"/>
</dbReference>
<comment type="similarity">
    <text evidence="8">Belongs to the cytochrome P450 family.</text>
</comment>
<dbReference type="PANTHER" id="PTHR24298">
    <property type="entry name" value="FLAVONOID 3'-MONOOXYGENASE-RELATED"/>
    <property type="match status" value="1"/>
</dbReference>
<gene>
    <name evidence="9" type="ORF">CJ030_MR7G012080</name>
</gene>
<name>A0A6A1UXV5_9ROSI</name>